<gene>
    <name evidence="3" type="ORF">HaLaN_04152</name>
</gene>
<keyword evidence="4" id="KW-1185">Reference proteome</keyword>
<sequence>MNGSGKGCGSVLGEPRRSVISRASRRDDEPRVALPLATLVAATLLTGSAMPREAYAAKSSGRVGGTTGFKSRKVDTAAPTQSRQQTTIIHNTTVLAPAPVMAPSLFGGFGYGGFGYRFMPSFVMPVPYLGGILQVVFVVTLVGLVFGLIKAVIAATLGAKKKKDDSWGDL</sequence>
<evidence type="ECO:0008006" key="5">
    <source>
        <dbReference type="Google" id="ProtNLM"/>
    </source>
</evidence>
<evidence type="ECO:0000313" key="3">
    <source>
        <dbReference type="EMBL" id="GFH09074.1"/>
    </source>
</evidence>
<feature type="compositionally biased region" description="Gly residues" evidence="1">
    <location>
        <begin position="1"/>
        <end position="10"/>
    </location>
</feature>
<name>A0A699YQP2_HAELA</name>
<proteinExistence type="predicted"/>
<reference evidence="3 4" key="1">
    <citation type="submission" date="2020-02" db="EMBL/GenBank/DDBJ databases">
        <title>Draft genome sequence of Haematococcus lacustris strain NIES-144.</title>
        <authorList>
            <person name="Morimoto D."/>
            <person name="Nakagawa S."/>
            <person name="Yoshida T."/>
            <person name="Sawayama S."/>
        </authorList>
    </citation>
    <scope>NUCLEOTIDE SEQUENCE [LARGE SCALE GENOMIC DNA]</scope>
    <source>
        <strain evidence="3 4">NIES-144</strain>
    </source>
</reference>
<dbReference type="PANTHER" id="PTHR37768:SF2">
    <property type="entry name" value="OS06G0694800 PROTEIN"/>
    <property type="match status" value="1"/>
</dbReference>
<dbReference type="AlphaFoldDB" id="A0A699YQP2"/>
<comment type="caution">
    <text evidence="3">The sequence shown here is derived from an EMBL/GenBank/DDBJ whole genome shotgun (WGS) entry which is preliminary data.</text>
</comment>
<dbReference type="Proteomes" id="UP000485058">
    <property type="component" value="Unassembled WGS sequence"/>
</dbReference>
<keyword evidence="2" id="KW-1133">Transmembrane helix</keyword>
<feature type="transmembrane region" description="Helical" evidence="2">
    <location>
        <begin position="128"/>
        <end position="153"/>
    </location>
</feature>
<evidence type="ECO:0000256" key="2">
    <source>
        <dbReference type="SAM" id="Phobius"/>
    </source>
</evidence>
<organism evidence="3 4">
    <name type="scientific">Haematococcus lacustris</name>
    <name type="common">Green alga</name>
    <name type="synonym">Haematococcus pluvialis</name>
    <dbReference type="NCBI Taxonomy" id="44745"/>
    <lineage>
        <taxon>Eukaryota</taxon>
        <taxon>Viridiplantae</taxon>
        <taxon>Chlorophyta</taxon>
        <taxon>core chlorophytes</taxon>
        <taxon>Chlorophyceae</taxon>
        <taxon>CS clade</taxon>
        <taxon>Chlamydomonadales</taxon>
        <taxon>Haematococcaceae</taxon>
        <taxon>Haematococcus</taxon>
    </lineage>
</organism>
<dbReference type="EMBL" id="BLLF01000207">
    <property type="protein sequence ID" value="GFH09074.1"/>
    <property type="molecule type" value="Genomic_DNA"/>
</dbReference>
<evidence type="ECO:0000313" key="4">
    <source>
        <dbReference type="Proteomes" id="UP000485058"/>
    </source>
</evidence>
<dbReference type="PANTHER" id="PTHR37768">
    <property type="entry name" value="OS06G0694800 PROTEIN"/>
    <property type="match status" value="1"/>
</dbReference>
<feature type="region of interest" description="Disordered" evidence="1">
    <location>
        <begin position="1"/>
        <end position="27"/>
    </location>
</feature>
<keyword evidence="2" id="KW-0812">Transmembrane</keyword>
<keyword evidence="2" id="KW-0472">Membrane</keyword>
<evidence type="ECO:0000256" key="1">
    <source>
        <dbReference type="SAM" id="MobiDB-lite"/>
    </source>
</evidence>
<protein>
    <recommendedName>
        <fullName evidence="5">Transmembrane protein</fullName>
    </recommendedName>
</protein>
<accession>A0A699YQP2</accession>